<keyword evidence="3 6" id="KW-1133">Transmembrane helix</keyword>
<evidence type="ECO:0000256" key="6">
    <source>
        <dbReference type="SAM" id="Phobius"/>
    </source>
</evidence>
<evidence type="ECO:0000313" key="7">
    <source>
        <dbReference type="EMBL" id="KZC06368.1"/>
    </source>
</evidence>
<dbReference type="OrthoDB" id="9836210at2759"/>
<organism evidence="7 8">
    <name type="scientific">Dufourea novaeangliae</name>
    <name type="common">Sweat bee</name>
    <dbReference type="NCBI Taxonomy" id="178035"/>
    <lineage>
        <taxon>Eukaryota</taxon>
        <taxon>Metazoa</taxon>
        <taxon>Ecdysozoa</taxon>
        <taxon>Arthropoda</taxon>
        <taxon>Hexapoda</taxon>
        <taxon>Insecta</taxon>
        <taxon>Pterygota</taxon>
        <taxon>Neoptera</taxon>
        <taxon>Endopterygota</taxon>
        <taxon>Hymenoptera</taxon>
        <taxon>Apocrita</taxon>
        <taxon>Aculeata</taxon>
        <taxon>Apoidea</taxon>
        <taxon>Anthophila</taxon>
        <taxon>Halictidae</taxon>
        <taxon>Rophitinae</taxon>
        <taxon>Dufourea</taxon>
    </lineage>
</organism>
<reference evidence="7 8" key="1">
    <citation type="submission" date="2015-07" db="EMBL/GenBank/DDBJ databases">
        <title>The genome of Dufourea novaeangliae.</title>
        <authorList>
            <person name="Pan H."/>
            <person name="Kapheim K."/>
        </authorList>
    </citation>
    <scope>NUCLEOTIDE SEQUENCE [LARGE SCALE GENOMIC DNA]</scope>
    <source>
        <strain evidence="7">0120121106</strain>
        <tissue evidence="7">Whole body</tissue>
    </source>
</reference>
<feature type="compositionally biased region" description="Low complexity" evidence="5">
    <location>
        <begin position="484"/>
        <end position="498"/>
    </location>
</feature>
<dbReference type="STRING" id="178035.A0A154P5B1"/>
<feature type="compositionally biased region" description="Basic and acidic residues" evidence="5">
    <location>
        <begin position="123"/>
        <end position="132"/>
    </location>
</feature>
<keyword evidence="8" id="KW-1185">Reference proteome</keyword>
<proteinExistence type="predicted"/>
<accession>A0A154P5B1</accession>
<feature type="region of interest" description="Disordered" evidence="5">
    <location>
        <begin position="256"/>
        <end position="318"/>
    </location>
</feature>
<dbReference type="InterPro" id="IPR018499">
    <property type="entry name" value="Tetraspanin/Peripherin"/>
</dbReference>
<feature type="compositionally biased region" description="Basic and acidic residues" evidence="5">
    <location>
        <begin position="474"/>
        <end position="483"/>
    </location>
</feature>
<keyword evidence="2 6" id="KW-0812">Transmembrane</keyword>
<feature type="transmembrane region" description="Helical" evidence="6">
    <location>
        <begin position="199"/>
        <end position="221"/>
    </location>
</feature>
<evidence type="ECO:0000256" key="1">
    <source>
        <dbReference type="ARBA" id="ARBA00004141"/>
    </source>
</evidence>
<evidence type="ECO:0000313" key="8">
    <source>
        <dbReference type="Proteomes" id="UP000076502"/>
    </source>
</evidence>
<dbReference type="Proteomes" id="UP000076502">
    <property type="component" value="Unassembled WGS sequence"/>
</dbReference>
<feature type="region of interest" description="Disordered" evidence="5">
    <location>
        <begin position="391"/>
        <end position="411"/>
    </location>
</feature>
<evidence type="ECO:0000256" key="5">
    <source>
        <dbReference type="SAM" id="MobiDB-lite"/>
    </source>
</evidence>
<comment type="subcellular location">
    <subcellularLocation>
        <location evidence="1">Membrane</location>
        <topology evidence="1">Multi-pass membrane protein</topology>
    </subcellularLocation>
</comment>
<dbReference type="AlphaFoldDB" id="A0A154P5B1"/>
<feature type="compositionally biased region" description="Low complexity" evidence="5">
    <location>
        <begin position="282"/>
        <end position="295"/>
    </location>
</feature>
<feature type="transmembrane region" description="Helical" evidence="6">
    <location>
        <begin position="35"/>
        <end position="59"/>
    </location>
</feature>
<evidence type="ECO:0000256" key="2">
    <source>
        <dbReference type="ARBA" id="ARBA00022692"/>
    </source>
</evidence>
<feature type="region of interest" description="Disordered" evidence="5">
    <location>
        <begin position="474"/>
        <end position="512"/>
    </location>
</feature>
<protein>
    <submittedName>
        <fullName evidence="7">Peripherin-2</fullName>
    </submittedName>
</protein>
<gene>
    <name evidence="7" type="ORF">WN55_10278</name>
</gene>
<dbReference type="Gene3D" id="1.10.1450.10">
    <property type="entry name" value="Tetraspanin"/>
    <property type="match status" value="1"/>
</dbReference>
<dbReference type="Pfam" id="PF00335">
    <property type="entry name" value="Tetraspanin"/>
    <property type="match status" value="1"/>
</dbReference>
<evidence type="ECO:0000256" key="4">
    <source>
        <dbReference type="ARBA" id="ARBA00023136"/>
    </source>
</evidence>
<dbReference type="InterPro" id="IPR008952">
    <property type="entry name" value="Tetraspanin_EC2_sf"/>
</dbReference>
<feature type="region of interest" description="Disordered" evidence="5">
    <location>
        <begin position="119"/>
        <end position="141"/>
    </location>
</feature>
<keyword evidence="4 6" id="KW-0472">Membrane</keyword>
<feature type="region of interest" description="Disordered" evidence="5">
    <location>
        <begin position="642"/>
        <end position="680"/>
    </location>
</feature>
<name>A0A154P5B1_DUFNO</name>
<feature type="compositionally biased region" description="Low complexity" evidence="5">
    <location>
        <begin position="642"/>
        <end position="651"/>
    </location>
</feature>
<dbReference type="GO" id="GO:0016020">
    <property type="term" value="C:membrane"/>
    <property type="evidence" value="ECO:0007669"/>
    <property type="project" value="UniProtKB-SubCell"/>
</dbReference>
<dbReference type="SUPFAM" id="SSF48652">
    <property type="entry name" value="Tetraspanin"/>
    <property type="match status" value="1"/>
</dbReference>
<evidence type="ECO:0000256" key="3">
    <source>
        <dbReference type="ARBA" id="ARBA00022989"/>
    </source>
</evidence>
<sequence length="696" mass="77796">MKSCLYLKLETSRVELDDQQKVDDSVDPRDANRLLFLHVIICLLSGFLVAVLNATYLALLSGFQQKSRDGLTEAIQKYGSDVTVKSRMDAVQAEFECCGNNGYDDWFRVPWLRLSIDEGGTEDAEKGPRLEEQSVPEEQDAEQSTFADVPFSCCSNDIPKPCVHHDILSPSAAYDYDPKRLTIATIGCRSKIVDRAETIRIFLSGYLVLLSVYQVVLAFLARLLQTAHGNELYIGPRKTLYHVWILFGPENATADPIPKRKRNEEVGPRKRSKATIRRRLPSSSFSSSSSTVESSDGLEEIGVARKRDKGKRNTGNMLNKIRSKLSSVKSKSLPYVLKSSTSKRLRVRQRDVTRSEDKAVGFVDRVDTVDEETNAYRKLLSHHITKSEVVQRDQYRDTEQTSSPEDSSMILDLPAPPSPPLFLVKFAVEKEDTGVPVTKVTNTDKTFVERIIGNLNSGRRRKVLEKFGTIEKKSNETRHRECGGADNSGSSSDHASGSIRYKKPIPTRSNADDVYDRFRGSLQHTLARREAAAQARRGSKRIYAKVPDTTRRNSLLARLGCKNVPPSYRLLANVEDQKRPTSTVHTLPPAPPPLPPPPIPSNPAPVCRQQQCSICHRPVQQSPASSRGSPVEDVRLFTTAPPRTTQRPQRTVSRGRGSVRQGITCPRIDPPPFRDRSNIHGGAAVCDRFPWKRPCS</sequence>
<feature type="compositionally biased region" description="Basic residues" evidence="5">
    <location>
        <begin position="269"/>
        <end position="280"/>
    </location>
</feature>
<dbReference type="EMBL" id="KQ434809">
    <property type="protein sequence ID" value="KZC06368.1"/>
    <property type="molecule type" value="Genomic_DNA"/>
</dbReference>